<name>A0A3N2D112_9MICO</name>
<protein>
    <submittedName>
        <fullName evidence="1">Osmotically inducible protein OsmC</fullName>
    </submittedName>
</protein>
<dbReference type="OrthoDB" id="9807532at2"/>
<dbReference type="PANTHER" id="PTHR42830">
    <property type="entry name" value="OSMOTICALLY INDUCIBLE FAMILY PROTEIN"/>
    <property type="match status" value="1"/>
</dbReference>
<dbReference type="GO" id="GO:0004601">
    <property type="term" value="F:peroxidase activity"/>
    <property type="evidence" value="ECO:0007669"/>
    <property type="project" value="InterPro"/>
</dbReference>
<sequence length="146" mass="14862">MPRPVISTASSVWEGDLASGGGRVTVASDAFPTVPLTWKARSEGELRHTTPEELIAAAHAGCYSMALSNELASSGSTPERIEASANVTFEIGDAGPVISGIELTVEGKVPGISEEDFLAIAEAAKVGCPVSKALAAVPITLSATLV</sequence>
<dbReference type="InterPro" id="IPR003718">
    <property type="entry name" value="OsmC/Ohr_fam"/>
</dbReference>
<accession>A0A3N2D112</accession>
<dbReference type="NCBIfam" id="TIGR03562">
    <property type="entry name" value="osmo_induc_OsmC"/>
    <property type="match status" value="1"/>
</dbReference>
<dbReference type="PANTHER" id="PTHR42830:SF1">
    <property type="entry name" value="OSMOTICALLY INDUCIBLE FAMILY PROTEIN"/>
    <property type="match status" value="1"/>
</dbReference>
<gene>
    <name evidence="1" type="ORF">EDD28_2870</name>
</gene>
<dbReference type="EMBL" id="RKHQ01000002">
    <property type="protein sequence ID" value="ROR93456.1"/>
    <property type="molecule type" value="Genomic_DNA"/>
</dbReference>
<dbReference type="GO" id="GO:0006979">
    <property type="term" value="P:response to oxidative stress"/>
    <property type="evidence" value="ECO:0007669"/>
    <property type="project" value="InterPro"/>
</dbReference>
<reference evidence="1 2" key="1">
    <citation type="submission" date="2018-11" db="EMBL/GenBank/DDBJ databases">
        <title>Sequencing the genomes of 1000 actinobacteria strains.</title>
        <authorList>
            <person name="Klenk H.-P."/>
        </authorList>
    </citation>
    <scope>NUCLEOTIDE SEQUENCE [LARGE SCALE GENOMIC DNA]</scope>
    <source>
        <strain evidence="1 2">DSM 13521</strain>
    </source>
</reference>
<evidence type="ECO:0000313" key="1">
    <source>
        <dbReference type="EMBL" id="ROR93456.1"/>
    </source>
</evidence>
<dbReference type="Pfam" id="PF02566">
    <property type="entry name" value="OsmC"/>
    <property type="match status" value="1"/>
</dbReference>
<keyword evidence="2" id="KW-1185">Reference proteome</keyword>
<dbReference type="InterPro" id="IPR015946">
    <property type="entry name" value="KH_dom-like_a/b"/>
</dbReference>
<proteinExistence type="predicted"/>
<dbReference type="InterPro" id="IPR036102">
    <property type="entry name" value="OsmC/Ohrsf"/>
</dbReference>
<dbReference type="InterPro" id="IPR052707">
    <property type="entry name" value="OsmC_Ohr_Peroxiredoxin"/>
</dbReference>
<dbReference type="AlphaFoldDB" id="A0A3N2D112"/>
<dbReference type="SUPFAM" id="SSF82784">
    <property type="entry name" value="OsmC-like"/>
    <property type="match status" value="1"/>
</dbReference>
<dbReference type="Proteomes" id="UP000275356">
    <property type="component" value="Unassembled WGS sequence"/>
</dbReference>
<comment type="caution">
    <text evidence="1">The sequence shown here is derived from an EMBL/GenBank/DDBJ whole genome shotgun (WGS) entry which is preliminary data.</text>
</comment>
<organism evidence="1 2">
    <name type="scientific">Salana multivorans</name>
    <dbReference type="NCBI Taxonomy" id="120377"/>
    <lineage>
        <taxon>Bacteria</taxon>
        <taxon>Bacillati</taxon>
        <taxon>Actinomycetota</taxon>
        <taxon>Actinomycetes</taxon>
        <taxon>Micrococcales</taxon>
        <taxon>Beutenbergiaceae</taxon>
        <taxon>Salana</taxon>
    </lineage>
</organism>
<dbReference type="Gene3D" id="3.30.300.20">
    <property type="match status" value="1"/>
</dbReference>
<evidence type="ECO:0000313" key="2">
    <source>
        <dbReference type="Proteomes" id="UP000275356"/>
    </source>
</evidence>
<dbReference type="RefSeq" id="WP_123740418.1">
    <property type="nucleotide sequence ID" value="NZ_CALFQU010000035.1"/>
</dbReference>
<dbReference type="InterPro" id="IPR019904">
    <property type="entry name" value="Peroxiredoxin_OsmC"/>
</dbReference>